<reference evidence="2 3" key="1">
    <citation type="submission" date="2018-06" db="EMBL/GenBank/DDBJ databases">
        <title>Mucibacter soli gen. nov., sp. nov., a new member of the family Chitinophagaceae producing mucin.</title>
        <authorList>
            <person name="Kim M.-K."/>
            <person name="Park S."/>
            <person name="Kim T.-S."/>
            <person name="Joung Y."/>
            <person name="Han J.-H."/>
            <person name="Kim S.B."/>
        </authorList>
    </citation>
    <scope>NUCLEOTIDE SEQUENCE [LARGE SCALE GENOMIC DNA]</scope>
    <source>
        <strain evidence="2 3">R1-15</strain>
    </source>
</reference>
<dbReference type="PANTHER" id="PTHR36919:SF2">
    <property type="entry name" value="BLL6627 PROTEIN"/>
    <property type="match status" value="1"/>
</dbReference>
<comment type="caution">
    <text evidence="2">The sequence shown here is derived from an EMBL/GenBank/DDBJ whole genome shotgun (WGS) entry which is preliminary data.</text>
</comment>
<dbReference type="EMBL" id="QKTW01000003">
    <property type="protein sequence ID" value="PZF74665.1"/>
    <property type="molecule type" value="Genomic_DNA"/>
</dbReference>
<accession>A0A2W2AGQ1</accession>
<dbReference type="PANTHER" id="PTHR36919">
    <property type="entry name" value="BLR1215 PROTEIN"/>
    <property type="match status" value="1"/>
</dbReference>
<feature type="domain" description="DUF2147" evidence="1">
    <location>
        <begin position="18"/>
        <end position="132"/>
    </location>
</feature>
<dbReference type="OrthoDB" id="9814399at2"/>
<evidence type="ECO:0000313" key="2">
    <source>
        <dbReference type="EMBL" id="PZF74665.1"/>
    </source>
</evidence>
<dbReference type="Pfam" id="PF09917">
    <property type="entry name" value="DUF2147"/>
    <property type="match status" value="1"/>
</dbReference>
<dbReference type="InterPro" id="IPR019223">
    <property type="entry name" value="DUF2147"/>
</dbReference>
<dbReference type="AlphaFoldDB" id="A0A2W2AGQ1"/>
<organism evidence="2 3">
    <name type="scientific">Taibaiella soli</name>
    <dbReference type="NCBI Taxonomy" id="1649169"/>
    <lineage>
        <taxon>Bacteria</taxon>
        <taxon>Pseudomonadati</taxon>
        <taxon>Bacteroidota</taxon>
        <taxon>Chitinophagia</taxon>
        <taxon>Chitinophagales</taxon>
        <taxon>Chitinophagaceae</taxon>
        <taxon>Taibaiella</taxon>
    </lineage>
</organism>
<evidence type="ECO:0000259" key="1">
    <source>
        <dbReference type="Pfam" id="PF09917"/>
    </source>
</evidence>
<name>A0A2W2AGQ1_9BACT</name>
<keyword evidence="3" id="KW-1185">Reference proteome</keyword>
<dbReference type="Proteomes" id="UP000248745">
    <property type="component" value="Unassembled WGS sequence"/>
</dbReference>
<proteinExistence type="predicted"/>
<sequence>MIFSFTNRAFAQKDQVEGLWLNEEKTAKVNIYLAKDGKYYGKIVWLKDPNKDGKPKVDEKNPKENLRNTPLMGLLILKGFEKDGSAGYEDGTIYDPKNGKTYDCKMTFKGSTLDIRGYVGISLIGRTTTWTRTE</sequence>
<protein>
    <submittedName>
        <fullName evidence="2">DUF2147 domain-containing protein</fullName>
    </submittedName>
</protein>
<dbReference type="Gene3D" id="2.40.128.520">
    <property type="match status" value="1"/>
</dbReference>
<gene>
    <name evidence="2" type="ORF">DN068_02540</name>
</gene>
<evidence type="ECO:0000313" key="3">
    <source>
        <dbReference type="Proteomes" id="UP000248745"/>
    </source>
</evidence>